<dbReference type="SUPFAM" id="SSF89392">
    <property type="entry name" value="Prokaryotic lipoproteins and lipoprotein localization factors"/>
    <property type="match status" value="1"/>
</dbReference>
<evidence type="ECO:0000256" key="3">
    <source>
        <dbReference type="ARBA" id="ARBA00011245"/>
    </source>
</evidence>
<protein>
    <recommendedName>
        <fullName evidence="4">Outer-membrane lipoprotein carrier protein</fullName>
    </recommendedName>
</protein>
<keyword evidence="6" id="KW-0732">Signal</keyword>
<gene>
    <name evidence="10" type="primary">lolA</name>
    <name evidence="10" type="ORF">EVB02_02970</name>
</gene>
<dbReference type="PANTHER" id="PTHR35869:SF1">
    <property type="entry name" value="OUTER-MEMBRANE LIPOPROTEIN CARRIER PROTEIN"/>
    <property type="match status" value="1"/>
</dbReference>
<dbReference type="InterPro" id="IPR029046">
    <property type="entry name" value="LolA/LolB/LppX"/>
</dbReference>
<reference evidence="10 11" key="1">
    <citation type="submission" date="2019-02" db="EMBL/GenBank/DDBJ databases">
        <title>Prokaryotic population dynamics and viral predation in marine succession experiment using metagenomics: the confinement effect.</title>
        <authorList>
            <person name="Haro-Moreno J.M."/>
            <person name="Rodriguez-Valera F."/>
            <person name="Lopez-Perez M."/>
        </authorList>
    </citation>
    <scope>NUCLEOTIDE SEQUENCE [LARGE SCALE GENOMIC DNA]</scope>
    <source>
        <strain evidence="10">MED-G169</strain>
    </source>
</reference>
<name>A0A520LL44_9GAMM</name>
<organism evidence="10 11">
    <name type="scientific">SAR92 clade bacterium</name>
    <dbReference type="NCBI Taxonomy" id="2315479"/>
    <lineage>
        <taxon>Bacteria</taxon>
        <taxon>Pseudomonadati</taxon>
        <taxon>Pseudomonadota</taxon>
        <taxon>Gammaproteobacteria</taxon>
        <taxon>Cellvibrionales</taxon>
        <taxon>Porticoccaceae</taxon>
        <taxon>SAR92 clade</taxon>
    </lineage>
</organism>
<dbReference type="PANTHER" id="PTHR35869">
    <property type="entry name" value="OUTER-MEMBRANE LIPOPROTEIN CARRIER PROTEIN"/>
    <property type="match status" value="1"/>
</dbReference>
<dbReference type="Pfam" id="PF03548">
    <property type="entry name" value="LolA"/>
    <property type="match status" value="1"/>
</dbReference>
<comment type="caution">
    <text evidence="10">The sequence shown here is derived from an EMBL/GenBank/DDBJ whole genome shotgun (WGS) entry which is preliminary data.</text>
</comment>
<dbReference type="GO" id="GO:0042597">
    <property type="term" value="C:periplasmic space"/>
    <property type="evidence" value="ECO:0007669"/>
    <property type="project" value="UniProtKB-SubCell"/>
</dbReference>
<dbReference type="NCBIfam" id="TIGR00547">
    <property type="entry name" value="lolA"/>
    <property type="match status" value="1"/>
</dbReference>
<evidence type="ECO:0000256" key="4">
    <source>
        <dbReference type="ARBA" id="ARBA00014035"/>
    </source>
</evidence>
<evidence type="ECO:0000256" key="9">
    <source>
        <dbReference type="ARBA" id="ARBA00023186"/>
    </source>
</evidence>
<dbReference type="Gene3D" id="2.50.20.10">
    <property type="entry name" value="Lipoprotein localisation LolA/LolB/LppX"/>
    <property type="match status" value="1"/>
</dbReference>
<dbReference type="GO" id="GO:0042953">
    <property type="term" value="P:lipoprotein transport"/>
    <property type="evidence" value="ECO:0007669"/>
    <property type="project" value="InterPro"/>
</dbReference>
<dbReference type="CDD" id="cd16325">
    <property type="entry name" value="LolA"/>
    <property type="match status" value="1"/>
</dbReference>
<keyword evidence="10" id="KW-0449">Lipoprotein</keyword>
<evidence type="ECO:0000256" key="1">
    <source>
        <dbReference type="ARBA" id="ARBA00004418"/>
    </source>
</evidence>
<dbReference type="InterPro" id="IPR018323">
    <property type="entry name" value="OM_lipoprot_carrier_LolA_Pbac"/>
</dbReference>
<evidence type="ECO:0000256" key="8">
    <source>
        <dbReference type="ARBA" id="ARBA00022927"/>
    </source>
</evidence>
<dbReference type="Proteomes" id="UP000318148">
    <property type="component" value="Unassembled WGS sequence"/>
</dbReference>
<proteinExistence type="inferred from homology"/>
<sequence>MSKSKNLYSRAQIYLLFILILLGVSKANGDDISFLNDLELIETYKADFIQKSIGNDQSIDEIVKGTFYFKRPGMFLWFSSPPNNQKIIVNKQTVWIHDIDFNQVIVRSLDNEIKKTPLFLLINGPELLSENYLIEKAVAEQTEQTTEYIFKNKMDGNNIQLFSAKINSGLIHSLKIEDRIMGSIEINFKNIEKNIALEESMFIYVPEKNTDIID</sequence>
<evidence type="ECO:0000313" key="10">
    <source>
        <dbReference type="EMBL" id="RZO06004.1"/>
    </source>
</evidence>
<comment type="similarity">
    <text evidence="2">Belongs to the LolA family.</text>
</comment>
<keyword evidence="9" id="KW-0143">Chaperone</keyword>
<dbReference type="EMBL" id="SHBO01000033">
    <property type="protein sequence ID" value="RZO06004.1"/>
    <property type="molecule type" value="Genomic_DNA"/>
</dbReference>
<keyword evidence="8" id="KW-0653">Protein transport</keyword>
<evidence type="ECO:0000256" key="5">
    <source>
        <dbReference type="ARBA" id="ARBA00022448"/>
    </source>
</evidence>
<dbReference type="InterPro" id="IPR004564">
    <property type="entry name" value="OM_lipoprot_carrier_LolA-like"/>
</dbReference>
<evidence type="ECO:0000256" key="7">
    <source>
        <dbReference type="ARBA" id="ARBA00022764"/>
    </source>
</evidence>
<evidence type="ECO:0000256" key="2">
    <source>
        <dbReference type="ARBA" id="ARBA00007615"/>
    </source>
</evidence>
<keyword evidence="5" id="KW-0813">Transport</keyword>
<evidence type="ECO:0000313" key="11">
    <source>
        <dbReference type="Proteomes" id="UP000318148"/>
    </source>
</evidence>
<comment type="subunit">
    <text evidence="3">Monomer.</text>
</comment>
<dbReference type="AlphaFoldDB" id="A0A520LL44"/>
<comment type="subcellular location">
    <subcellularLocation>
        <location evidence="1">Periplasm</location>
    </subcellularLocation>
</comment>
<accession>A0A520LL44</accession>
<evidence type="ECO:0000256" key="6">
    <source>
        <dbReference type="ARBA" id="ARBA00022729"/>
    </source>
</evidence>
<keyword evidence="7" id="KW-0574">Periplasm</keyword>